<sequence>MKGLNRQATGIALGLCRDAYGNLLSGQEARAFGYLRNAVQLLAALEESAESKGDIRAEKALEAALKEALEGADNLEPAFDHSLMAAARAKYEAMGITAKGVLPSIDPNDLPEDHPLRQIVADLTK</sequence>
<reference evidence="1 2" key="1">
    <citation type="submission" date="2019-03" db="EMBL/GenBank/DDBJ databases">
        <title>Paraburkholderia sp. isolated from native Mimosa gymnas in Guartela State Park, Brazil.</title>
        <authorList>
            <person name="Paulitsch F."/>
            <person name="Hungria M."/>
            <person name="Delamuta J.R.M."/>
            <person name="Ribeiro R.A."/>
            <person name="Dall'Agnol R."/>
            <person name="Silva J.S.B."/>
        </authorList>
    </citation>
    <scope>NUCLEOTIDE SEQUENCE [LARGE SCALE GENOMIC DNA]</scope>
    <source>
        <strain evidence="1 2">CNPSo 3008</strain>
    </source>
</reference>
<proteinExistence type="predicted"/>
<dbReference type="AlphaFoldDB" id="A0A4R5L846"/>
<organism evidence="1 2">
    <name type="scientific">Paraburkholderia guartelaensis</name>
    <dbReference type="NCBI Taxonomy" id="2546446"/>
    <lineage>
        <taxon>Bacteria</taxon>
        <taxon>Pseudomonadati</taxon>
        <taxon>Pseudomonadota</taxon>
        <taxon>Betaproteobacteria</taxon>
        <taxon>Burkholderiales</taxon>
        <taxon>Burkholderiaceae</taxon>
        <taxon>Paraburkholderia</taxon>
    </lineage>
</organism>
<name>A0A4R5L846_9BURK</name>
<comment type="caution">
    <text evidence="1">The sequence shown here is derived from an EMBL/GenBank/DDBJ whole genome shotgun (WGS) entry which is preliminary data.</text>
</comment>
<protein>
    <submittedName>
        <fullName evidence="1">Uncharacterized protein</fullName>
    </submittedName>
</protein>
<dbReference type="RefSeq" id="WP_133185860.1">
    <property type="nucleotide sequence ID" value="NZ_SMOD01000023.1"/>
</dbReference>
<dbReference type="EMBL" id="SMOD01000023">
    <property type="protein sequence ID" value="TDG05094.1"/>
    <property type="molecule type" value="Genomic_DNA"/>
</dbReference>
<dbReference type="OrthoDB" id="9134121at2"/>
<gene>
    <name evidence="1" type="ORF">E1N52_27045</name>
</gene>
<evidence type="ECO:0000313" key="2">
    <source>
        <dbReference type="Proteomes" id="UP000295606"/>
    </source>
</evidence>
<accession>A0A4R5L846</accession>
<dbReference type="Proteomes" id="UP000295606">
    <property type="component" value="Unassembled WGS sequence"/>
</dbReference>
<evidence type="ECO:0000313" key="1">
    <source>
        <dbReference type="EMBL" id="TDG05094.1"/>
    </source>
</evidence>